<dbReference type="PANTHER" id="PTHR43434">
    <property type="entry name" value="PHOSPHOGLYCOLATE PHOSPHATASE"/>
    <property type="match status" value="1"/>
</dbReference>
<dbReference type="InterPro" id="IPR023198">
    <property type="entry name" value="PGP-like_dom2"/>
</dbReference>
<keyword evidence="2" id="KW-1185">Reference proteome</keyword>
<evidence type="ECO:0008006" key="3">
    <source>
        <dbReference type="Google" id="ProtNLM"/>
    </source>
</evidence>
<dbReference type="SFLD" id="SFLDG01129">
    <property type="entry name" value="C1.5:_HAD__Beta-PGM__Phosphata"/>
    <property type="match status" value="1"/>
</dbReference>
<dbReference type="InterPro" id="IPR041492">
    <property type="entry name" value="HAD_2"/>
</dbReference>
<gene>
    <name evidence="1" type="ORF">CAL19_03630</name>
</gene>
<dbReference type="EMBL" id="NEVK01000003">
    <property type="protein sequence ID" value="OZI24610.1"/>
    <property type="molecule type" value="Genomic_DNA"/>
</dbReference>
<dbReference type="SFLD" id="SFLDS00003">
    <property type="entry name" value="Haloacid_Dehalogenase"/>
    <property type="match status" value="1"/>
</dbReference>
<dbReference type="InterPro" id="IPR006439">
    <property type="entry name" value="HAD-SF_hydro_IA"/>
</dbReference>
<comment type="caution">
    <text evidence="1">The sequence shown here is derived from an EMBL/GenBank/DDBJ whole genome shotgun (WGS) entry which is preliminary data.</text>
</comment>
<dbReference type="GO" id="GO:0006281">
    <property type="term" value="P:DNA repair"/>
    <property type="evidence" value="ECO:0007669"/>
    <property type="project" value="TreeGrafter"/>
</dbReference>
<dbReference type="GO" id="GO:0005829">
    <property type="term" value="C:cytosol"/>
    <property type="evidence" value="ECO:0007669"/>
    <property type="project" value="TreeGrafter"/>
</dbReference>
<protein>
    <recommendedName>
        <fullName evidence="3">Phosphoglycolate phosphatase</fullName>
    </recommendedName>
</protein>
<reference evidence="2" key="1">
    <citation type="submission" date="2017-05" db="EMBL/GenBank/DDBJ databases">
        <title>Complete and WGS of Bordetella genogroups.</title>
        <authorList>
            <person name="Spilker T."/>
            <person name="Lipuma J."/>
        </authorList>
    </citation>
    <scope>NUCLEOTIDE SEQUENCE [LARGE SCALE GENOMIC DNA]</scope>
    <source>
        <strain evidence="2">AU18089</strain>
    </source>
</reference>
<dbReference type="RefSeq" id="WP_026638468.1">
    <property type="nucleotide sequence ID" value="NZ_NEVK01000003.1"/>
</dbReference>
<dbReference type="Gene3D" id="3.40.50.1000">
    <property type="entry name" value="HAD superfamily/HAD-like"/>
    <property type="match status" value="1"/>
</dbReference>
<dbReference type="Proteomes" id="UP000216947">
    <property type="component" value="Unassembled WGS sequence"/>
</dbReference>
<dbReference type="SUPFAM" id="SSF56784">
    <property type="entry name" value="HAD-like"/>
    <property type="match status" value="1"/>
</dbReference>
<name>A0A261RJ08_9BORD</name>
<sequence length="228" mass="24947">MITPLHYTAIVFDLDGTLIDTWPSLFAAAQAVAPGCAPRPDVLRHALSEGIAPMFERAARHLTPTGPERAALASAMHHDYLTRKLTDAQPYDGVDIALQRLAASGYPLALCTNRDRASTEILLRHLGWQSLFRHTQCLDDGLPAKPDPQPLIATALHVAEHPSQVLFVGDSHIDAACAQAAGMHFAAHLGGYHTHAHDLRPAVVWYRHIDELSQRLAQPLPVMEVNHD</sequence>
<dbReference type="InterPro" id="IPR036412">
    <property type="entry name" value="HAD-like_sf"/>
</dbReference>
<dbReference type="NCBIfam" id="TIGR01549">
    <property type="entry name" value="HAD-SF-IA-v1"/>
    <property type="match status" value="1"/>
</dbReference>
<accession>A0A261RJ08</accession>
<proteinExistence type="predicted"/>
<dbReference type="AlphaFoldDB" id="A0A261RJ08"/>
<dbReference type="InterPro" id="IPR023214">
    <property type="entry name" value="HAD_sf"/>
</dbReference>
<dbReference type="InterPro" id="IPR050155">
    <property type="entry name" value="HAD-like_hydrolase_sf"/>
</dbReference>
<organism evidence="1 2">
    <name type="scientific">Bordetella genomosp. 7</name>
    <dbReference type="NCBI Taxonomy" id="1416805"/>
    <lineage>
        <taxon>Bacteria</taxon>
        <taxon>Pseudomonadati</taxon>
        <taxon>Pseudomonadota</taxon>
        <taxon>Betaproteobacteria</taxon>
        <taxon>Burkholderiales</taxon>
        <taxon>Alcaligenaceae</taxon>
        <taxon>Bordetella</taxon>
    </lineage>
</organism>
<evidence type="ECO:0000313" key="1">
    <source>
        <dbReference type="EMBL" id="OZI24610.1"/>
    </source>
</evidence>
<dbReference type="Gene3D" id="1.10.150.240">
    <property type="entry name" value="Putative phosphatase, domain 2"/>
    <property type="match status" value="1"/>
</dbReference>
<dbReference type="Pfam" id="PF13419">
    <property type="entry name" value="HAD_2"/>
    <property type="match status" value="1"/>
</dbReference>
<evidence type="ECO:0000313" key="2">
    <source>
        <dbReference type="Proteomes" id="UP000216947"/>
    </source>
</evidence>
<dbReference type="PANTHER" id="PTHR43434:SF24">
    <property type="entry name" value="HYDROLASE-RELATED"/>
    <property type="match status" value="1"/>
</dbReference>
<dbReference type="GO" id="GO:0008967">
    <property type="term" value="F:phosphoglycolate phosphatase activity"/>
    <property type="evidence" value="ECO:0007669"/>
    <property type="project" value="TreeGrafter"/>
</dbReference>